<dbReference type="HOGENOM" id="CLU_1186991_0_0_1"/>
<organism evidence="7 8">
    <name type="scientific">Phaeodactylum tricornutum (strain CCAP 1055/1)</name>
    <dbReference type="NCBI Taxonomy" id="556484"/>
    <lineage>
        <taxon>Eukaryota</taxon>
        <taxon>Sar</taxon>
        <taxon>Stramenopiles</taxon>
        <taxon>Ochrophyta</taxon>
        <taxon>Bacillariophyta</taxon>
        <taxon>Bacillariophyceae</taxon>
        <taxon>Bacillariophycidae</taxon>
        <taxon>Naviculales</taxon>
        <taxon>Phaeodactylaceae</taxon>
        <taxon>Phaeodactylum</taxon>
    </lineage>
</organism>
<feature type="compositionally biased region" description="Polar residues" evidence="5">
    <location>
        <begin position="1"/>
        <end position="14"/>
    </location>
</feature>
<evidence type="ECO:0000256" key="2">
    <source>
        <dbReference type="ARBA" id="ARBA00022692"/>
    </source>
</evidence>
<feature type="transmembrane region" description="Helical" evidence="6">
    <location>
        <begin position="96"/>
        <end position="113"/>
    </location>
</feature>
<dbReference type="PaxDb" id="2850-Phatr44987"/>
<dbReference type="OrthoDB" id="48560at2759"/>
<dbReference type="InParanoid" id="B7FV68"/>
<dbReference type="Proteomes" id="UP000000759">
    <property type="component" value="Chromosome 5"/>
</dbReference>
<dbReference type="EMBL" id="CM000608">
    <property type="protein sequence ID" value="EEC49571.1"/>
    <property type="molecule type" value="Genomic_DNA"/>
</dbReference>
<dbReference type="KEGG" id="pti:PHATRDRAFT_44987"/>
<evidence type="ECO:0000313" key="8">
    <source>
        <dbReference type="Proteomes" id="UP000000759"/>
    </source>
</evidence>
<keyword evidence="2 6" id="KW-0812">Transmembrane</keyword>
<evidence type="ECO:0000256" key="3">
    <source>
        <dbReference type="ARBA" id="ARBA00022989"/>
    </source>
</evidence>
<protein>
    <submittedName>
        <fullName evidence="7">Uncharacterized protein</fullName>
    </submittedName>
</protein>
<sequence length="224" mass="24909">MAKASSSRTENPRSSTKEPSENPQETTGLLSGQTKQPSHAVEANYSGEDLNPQSLGYKIFTVISTVAIIVAVLEILAQSITFAIHGGVFVQHILRFYILFFCILFICAELQLQTVTSYVPFLKSWIYRGFLYTFVGVIGVEESYATLAQTYPEIPGVKEQAASLFLKIVSITMLSFGVLYMAMSILCLHGVFDKMQSRGQEKYAEHMSVNIWKEQGVDNLPVCI</sequence>
<feature type="region of interest" description="Disordered" evidence="5">
    <location>
        <begin position="1"/>
        <end position="36"/>
    </location>
</feature>
<gene>
    <name evidence="7" type="ORF">PHATRDRAFT_44987</name>
</gene>
<dbReference type="InterPro" id="IPR013714">
    <property type="entry name" value="Golgi_TVP15"/>
</dbReference>
<accession>B7FV68</accession>
<comment type="subcellular location">
    <subcellularLocation>
        <location evidence="1">Membrane</location>
        <topology evidence="1">Multi-pass membrane protein</topology>
    </subcellularLocation>
</comment>
<feature type="transmembrane region" description="Helical" evidence="6">
    <location>
        <begin position="125"/>
        <end position="144"/>
    </location>
</feature>
<feature type="transmembrane region" description="Helical" evidence="6">
    <location>
        <begin position="59"/>
        <end position="84"/>
    </location>
</feature>
<keyword evidence="4 6" id="KW-0472">Membrane</keyword>
<evidence type="ECO:0000256" key="6">
    <source>
        <dbReference type="SAM" id="Phobius"/>
    </source>
</evidence>
<evidence type="ECO:0000256" key="4">
    <source>
        <dbReference type="ARBA" id="ARBA00023136"/>
    </source>
</evidence>
<dbReference type="PANTHER" id="PTHR28128">
    <property type="entry name" value="GOLGI APPARATUS MEMBRANE PROTEIN TVP15"/>
    <property type="match status" value="1"/>
</dbReference>
<keyword evidence="8" id="KW-1185">Reference proteome</keyword>
<evidence type="ECO:0000313" key="7">
    <source>
        <dbReference type="EMBL" id="EEC49571.1"/>
    </source>
</evidence>
<name>B7FV68_PHATC</name>
<dbReference type="Pfam" id="PF08507">
    <property type="entry name" value="COPI_assoc"/>
    <property type="match status" value="1"/>
</dbReference>
<feature type="transmembrane region" description="Helical" evidence="6">
    <location>
        <begin position="164"/>
        <end position="192"/>
    </location>
</feature>
<keyword evidence="3 6" id="KW-1133">Transmembrane helix</keyword>
<reference evidence="8" key="2">
    <citation type="submission" date="2008-08" db="EMBL/GenBank/DDBJ databases">
        <authorList>
            <consortium name="Diatom Consortium"/>
            <person name="Grigoriev I."/>
            <person name="Grimwood J."/>
            <person name="Kuo A."/>
            <person name="Otillar R.P."/>
            <person name="Salamov A."/>
            <person name="Detter J.C."/>
            <person name="Lindquist E."/>
            <person name="Shapiro H."/>
            <person name="Lucas S."/>
            <person name="Glavina del Rio T."/>
            <person name="Pitluck S."/>
            <person name="Rokhsar D."/>
            <person name="Bowler C."/>
        </authorList>
    </citation>
    <scope>GENOME REANNOTATION</scope>
    <source>
        <strain evidence="8">CCAP 1055/1</strain>
    </source>
</reference>
<feature type="compositionally biased region" description="Polar residues" evidence="5">
    <location>
        <begin position="21"/>
        <end position="36"/>
    </location>
</feature>
<dbReference type="GO" id="GO:0016020">
    <property type="term" value="C:membrane"/>
    <property type="evidence" value="ECO:0007669"/>
    <property type="project" value="UniProtKB-SubCell"/>
</dbReference>
<dbReference type="PANTHER" id="PTHR28128:SF1">
    <property type="entry name" value="GOLGI APPARATUS MEMBRANE PROTEIN TVP15"/>
    <property type="match status" value="1"/>
</dbReference>
<dbReference type="GeneID" id="7199661"/>
<evidence type="ECO:0000256" key="5">
    <source>
        <dbReference type="SAM" id="MobiDB-lite"/>
    </source>
</evidence>
<dbReference type="RefSeq" id="XP_002178873.1">
    <property type="nucleotide sequence ID" value="XM_002178837.1"/>
</dbReference>
<evidence type="ECO:0000256" key="1">
    <source>
        <dbReference type="ARBA" id="ARBA00004141"/>
    </source>
</evidence>
<reference evidence="7 8" key="1">
    <citation type="journal article" date="2008" name="Nature">
        <title>The Phaeodactylum genome reveals the evolutionary history of diatom genomes.</title>
        <authorList>
            <person name="Bowler C."/>
            <person name="Allen A.E."/>
            <person name="Badger J.H."/>
            <person name="Grimwood J."/>
            <person name="Jabbari K."/>
            <person name="Kuo A."/>
            <person name="Maheswari U."/>
            <person name="Martens C."/>
            <person name="Maumus F."/>
            <person name="Otillar R.P."/>
            <person name="Rayko E."/>
            <person name="Salamov A."/>
            <person name="Vandepoele K."/>
            <person name="Beszteri B."/>
            <person name="Gruber A."/>
            <person name="Heijde M."/>
            <person name="Katinka M."/>
            <person name="Mock T."/>
            <person name="Valentin K."/>
            <person name="Verret F."/>
            <person name="Berges J.A."/>
            <person name="Brownlee C."/>
            <person name="Cadoret J.P."/>
            <person name="Chiovitti A."/>
            <person name="Choi C.J."/>
            <person name="Coesel S."/>
            <person name="De Martino A."/>
            <person name="Detter J.C."/>
            <person name="Durkin C."/>
            <person name="Falciatore A."/>
            <person name="Fournet J."/>
            <person name="Haruta M."/>
            <person name="Huysman M.J."/>
            <person name="Jenkins B.D."/>
            <person name="Jiroutova K."/>
            <person name="Jorgensen R.E."/>
            <person name="Joubert Y."/>
            <person name="Kaplan A."/>
            <person name="Kroger N."/>
            <person name="Kroth P.G."/>
            <person name="La Roche J."/>
            <person name="Lindquist E."/>
            <person name="Lommer M."/>
            <person name="Martin-Jezequel V."/>
            <person name="Lopez P.J."/>
            <person name="Lucas S."/>
            <person name="Mangogna M."/>
            <person name="McGinnis K."/>
            <person name="Medlin L.K."/>
            <person name="Montsant A."/>
            <person name="Oudot-Le Secq M.P."/>
            <person name="Napoli C."/>
            <person name="Obornik M."/>
            <person name="Parker M.S."/>
            <person name="Petit J.L."/>
            <person name="Porcel B.M."/>
            <person name="Poulsen N."/>
            <person name="Robison M."/>
            <person name="Rychlewski L."/>
            <person name="Rynearson T.A."/>
            <person name="Schmutz J."/>
            <person name="Shapiro H."/>
            <person name="Siaut M."/>
            <person name="Stanley M."/>
            <person name="Sussman M.R."/>
            <person name="Taylor A.R."/>
            <person name="Vardi A."/>
            <person name="von Dassow P."/>
            <person name="Vyverman W."/>
            <person name="Willis A."/>
            <person name="Wyrwicz L.S."/>
            <person name="Rokhsar D.S."/>
            <person name="Weissenbach J."/>
            <person name="Armbrust E.V."/>
            <person name="Green B.R."/>
            <person name="Van de Peer Y."/>
            <person name="Grigoriev I.V."/>
        </authorList>
    </citation>
    <scope>NUCLEOTIDE SEQUENCE [LARGE SCALE GENOMIC DNA]</scope>
    <source>
        <strain evidence="7 8">CCAP 1055/1</strain>
    </source>
</reference>
<dbReference type="AlphaFoldDB" id="B7FV68"/>
<proteinExistence type="predicted"/>